<dbReference type="AlphaFoldDB" id="A0A1I7JP26"/>
<reference evidence="2" key="1">
    <citation type="submission" date="2016-10" db="EMBL/GenBank/DDBJ databases">
        <authorList>
            <person name="Varghese N."/>
        </authorList>
    </citation>
    <scope>NUCLEOTIDE SEQUENCE [LARGE SCALE GENOMIC DNA]</scope>
    <source>
        <strain evidence="2">DSM 18820</strain>
    </source>
</reference>
<dbReference type="RefSeq" id="WP_068837982.1">
    <property type="nucleotide sequence ID" value="NZ_BMXC01000003.1"/>
</dbReference>
<name>A0A1I7JP26_9BACT</name>
<dbReference type="Proteomes" id="UP000182491">
    <property type="component" value="Unassembled WGS sequence"/>
</dbReference>
<proteinExistence type="predicted"/>
<keyword evidence="2" id="KW-1185">Reference proteome</keyword>
<protein>
    <submittedName>
        <fullName evidence="1">Uncharacterized protein</fullName>
    </submittedName>
</protein>
<accession>A0A1I7JP26</accession>
<gene>
    <name evidence="1" type="ORF">SAMN04487941_3080</name>
</gene>
<sequence>MFTQQLPEPVLFHALKHHLDFIEGFVQESVRVPEQQLIKALRTIGSSQLDLYLGPLSPQQLAREAILYLQERQLLQPEPYLRHLGSAGFQVLPLSDGSDWTLRWGLAENRHVHLHPARYARHTLRVKANHLKSAIAAAVASIKYNRSIDLDLLNQVRHAWLALPPVKAYTSDEGLGSILQLVRGT</sequence>
<evidence type="ECO:0000313" key="2">
    <source>
        <dbReference type="Proteomes" id="UP000182491"/>
    </source>
</evidence>
<dbReference type="OrthoDB" id="1121210at2"/>
<organism evidence="1 2">
    <name type="scientific">Pontibacter akesuensis</name>
    <dbReference type="NCBI Taxonomy" id="388950"/>
    <lineage>
        <taxon>Bacteria</taxon>
        <taxon>Pseudomonadati</taxon>
        <taxon>Bacteroidota</taxon>
        <taxon>Cytophagia</taxon>
        <taxon>Cytophagales</taxon>
        <taxon>Hymenobacteraceae</taxon>
        <taxon>Pontibacter</taxon>
    </lineage>
</organism>
<dbReference type="EMBL" id="FPCA01000003">
    <property type="protein sequence ID" value="SFU86888.1"/>
    <property type="molecule type" value="Genomic_DNA"/>
</dbReference>
<evidence type="ECO:0000313" key="1">
    <source>
        <dbReference type="EMBL" id="SFU86888.1"/>
    </source>
</evidence>